<dbReference type="PATRIC" id="fig|1230458.4.peg.3060"/>
<dbReference type="InterPro" id="IPR058341">
    <property type="entry name" value="DUF8028"/>
</dbReference>
<evidence type="ECO:0000313" key="3">
    <source>
        <dbReference type="Proteomes" id="UP000011648"/>
    </source>
</evidence>
<keyword evidence="3" id="KW-1185">Reference proteome</keyword>
<organism evidence="2 3">
    <name type="scientific">Natrialba taiwanensis DSM 12281</name>
    <dbReference type="NCBI Taxonomy" id="1230458"/>
    <lineage>
        <taxon>Archaea</taxon>
        <taxon>Methanobacteriati</taxon>
        <taxon>Methanobacteriota</taxon>
        <taxon>Stenosarchaea group</taxon>
        <taxon>Halobacteria</taxon>
        <taxon>Halobacteriales</taxon>
        <taxon>Natrialbaceae</taxon>
        <taxon>Natrialba</taxon>
    </lineage>
</organism>
<keyword evidence="1" id="KW-1133">Transmembrane helix</keyword>
<proteinExistence type="predicted"/>
<dbReference type="AlphaFoldDB" id="L9ZQZ8"/>
<evidence type="ECO:0000256" key="1">
    <source>
        <dbReference type="SAM" id="Phobius"/>
    </source>
</evidence>
<dbReference type="OrthoDB" id="325260at2157"/>
<feature type="transmembrane region" description="Helical" evidence="1">
    <location>
        <begin position="60"/>
        <end position="77"/>
    </location>
</feature>
<protein>
    <submittedName>
        <fullName evidence="2">Uncharacterized protein</fullName>
    </submittedName>
</protein>
<sequence length="92" mass="9845">MSTLVESTDRSVGKRLQETAVAGVRAIAFWIAVVLPVAYLPVLSTLLFPFSPAAVPLDPFFALVILIAIHGSCVVLGHEHTPGRGRHVSSIR</sequence>
<dbReference type="EMBL" id="AOIL01000050">
    <property type="protein sequence ID" value="ELY88940.1"/>
    <property type="molecule type" value="Genomic_DNA"/>
</dbReference>
<reference evidence="2 3" key="1">
    <citation type="journal article" date="2014" name="PLoS Genet.">
        <title>Phylogenetically driven sequencing of extremely halophilic archaea reveals strategies for static and dynamic osmo-response.</title>
        <authorList>
            <person name="Becker E.A."/>
            <person name="Seitzer P.M."/>
            <person name="Tritt A."/>
            <person name="Larsen D."/>
            <person name="Krusor M."/>
            <person name="Yao A.I."/>
            <person name="Wu D."/>
            <person name="Madern D."/>
            <person name="Eisen J.A."/>
            <person name="Darling A.E."/>
            <person name="Facciotti M.T."/>
        </authorList>
    </citation>
    <scope>NUCLEOTIDE SEQUENCE [LARGE SCALE GENOMIC DNA]</scope>
    <source>
        <strain evidence="2 3">DSM 12281</strain>
    </source>
</reference>
<dbReference type="Proteomes" id="UP000011648">
    <property type="component" value="Unassembled WGS sequence"/>
</dbReference>
<dbReference type="STRING" id="1230458.C484_15143"/>
<accession>L9ZQZ8</accession>
<gene>
    <name evidence="2" type="ORF">C484_15143</name>
</gene>
<feature type="transmembrane region" description="Helical" evidence="1">
    <location>
        <begin position="20"/>
        <end position="40"/>
    </location>
</feature>
<keyword evidence="1" id="KW-0472">Membrane</keyword>
<comment type="caution">
    <text evidence="2">The sequence shown here is derived from an EMBL/GenBank/DDBJ whole genome shotgun (WGS) entry which is preliminary data.</text>
</comment>
<evidence type="ECO:0000313" key="2">
    <source>
        <dbReference type="EMBL" id="ELY88940.1"/>
    </source>
</evidence>
<dbReference type="RefSeq" id="WP_006826698.1">
    <property type="nucleotide sequence ID" value="NZ_AOIL01000050.1"/>
</dbReference>
<name>L9ZQZ8_9EURY</name>
<dbReference type="Pfam" id="PF26071">
    <property type="entry name" value="DUF8028"/>
    <property type="match status" value="1"/>
</dbReference>
<keyword evidence="1" id="KW-0812">Transmembrane</keyword>